<keyword evidence="2" id="KW-1133">Transmembrane helix</keyword>
<name>A0A6N7Z2Q4_9PSEU</name>
<evidence type="ECO:0000256" key="2">
    <source>
        <dbReference type="SAM" id="Phobius"/>
    </source>
</evidence>
<evidence type="ECO:0000256" key="1">
    <source>
        <dbReference type="SAM" id="MobiDB-lite"/>
    </source>
</evidence>
<comment type="caution">
    <text evidence="3">The sequence shown here is derived from an EMBL/GenBank/DDBJ whole genome shotgun (WGS) entry which is preliminary data.</text>
</comment>
<organism evidence="3 4">
    <name type="scientific">Amycolatopsis pithecellobii</name>
    <dbReference type="NCBI Taxonomy" id="664692"/>
    <lineage>
        <taxon>Bacteria</taxon>
        <taxon>Bacillati</taxon>
        <taxon>Actinomycetota</taxon>
        <taxon>Actinomycetes</taxon>
        <taxon>Pseudonocardiales</taxon>
        <taxon>Pseudonocardiaceae</taxon>
        <taxon>Amycolatopsis</taxon>
    </lineage>
</organism>
<gene>
    <name evidence="3" type="ORF">GKO32_18760</name>
</gene>
<evidence type="ECO:0000313" key="4">
    <source>
        <dbReference type="Proteomes" id="UP000440096"/>
    </source>
</evidence>
<dbReference type="EMBL" id="WMBA01000028">
    <property type="protein sequence ID" value="MTD56003.1"/>
    <property type="molecule type" value="Genomic_DNA"/>
</dbReference>
<dbReference type="OrthoDB" id="3401874at2"/>
<dbReference type="Proteomes" id="UP000440096">
    <property type="component" value="Unassembled WGS sequence"/>
</dbReference>
<evidence type="ECO:0008006" key="5">
    <source>
        <dbReference type="Google" id="ProtNLM"/>
    </source>
</evidence>
<accession>A0A6N7Z2Q4</accession>
<feature type="transmembrane region" description="Helical" evidence="2">
    <location>
        <begin position="28"/>
        <end position="48"/>
    </location>
</feature>
<keyword evidence="2" id="KW-0812">Transmembrane</keyword>
<dbReference type="AlphaFoldDB" id="A0A6N7Z2Q4"/>
<evidence type="ECO:0000313" key="3">
    <source>
        <dbReference type="EMBL" id="MTD56003.1"/>
    </source>
</evidence>
<proteinExistence type="predicted"/>
<dbReference type="RefSeq" id="WP_154758174.1">
    <property type="nucleotide sequence ID" value="NZ_WMBA01000028.1"/>
</dbReference>
<keyword evidence="2" id="KW-0472">Membrane</keyword>
<protein>
    <recommendedName>
        <fullName evidence="5">DUF5666 domain-containing protein</fullName>
    </recommendedName>
</protein>
<sequence length="183" mass="18225">MSTETTPQPPRAWGDPQPAASKWSGRNTAIAIAVAIVIAALGGVAIYAGTSANASGQQGFGGPGGGRGFYGAPPGGGQAFLRDALHGDFTVEDNGSYVTERMQTGEVTAVSATSITVRSKDSYTQTYAVDSSTRKAGDPATGSTVTVVAKVSGDTATATGITDGTLSQRGGFPGGGRQGGPPR</sequence>
<feature type="region of interest" description="Disordered" evidence="1">
    <location>
        <begin position="157"/>
        <end position="183"/>
    </location>
</feature>
<feature type="compositionally biased region" description="Low complexity" evidence="1">
    <location>
        <begin position="157"/>
        <end position="170"/>
    </location>
</feature>
<feature type="region of interest" description="Disordered" evidence="1">
    <location>
        <begin position="1"/>
        <end position="21"/>
    </location>
</feature>
<keyword evidence="4" id="KW-1185">Reference proteome</keyword>
<feature type="compositionally biased region" description="Gly residues" evidence="1">
    <location>
        <begin position="171"/>
        <end position="183"/>
    </location>
</feature>
<reference evidence="3 4" key="1">
    <citation type="submission" date="2019-11" db="EMBL/GenBank/DDBJ databases">
        <title>Draft genome of Amycolatopsis RM579.</title>
        <authorList>
            <person name="Duangmal K."/>
            <person name="Mingma R."/>
        </authorList>
    </citation>
    <scope>NUCLEOTIDE SEQUENCE [LARGE SCALE GENOMIC DNA]</scope>
    <source>
        <strain evidence="3 4">RM579</strain>
    </source>
</reference>